<dbReference type="InterPro" id="IPR052158">
    <property type="entry name" value="INH-QAR"/>
</dbReference>
<feature type="domain" description="DJ-1/PfpI" evidence="1">
    <location>
        <begin position="32"/>
        <end position="200"/>
    </location>
</feature>
<evidence type="ECO:0000313" key="2">
    <source>
        <dbReference type="EMBL" id="SDT78936.1"/>
    </source>
</evidence>
<dbReference type="PANTHER" id="PTHR43130">
    <property type="entry name" value="ARAC-FAMILY TRANSCRIPTIONAL REGULATOR"/>
    <property type="match status" value="1"/>
</dbReference>
<dbReference type="Gene3D" id="3.40.50.880">
    <property type="match status" value="1"/>
</dbReference>
<keyword evidence="3" id="KW-1185">Reference proteome</keyword>
<dbReference type="Proteomes" id="UP000198688">
    <property type="component" value="Chromosome I"/>
</dbReference>
<accession>A0A1H2D9L2</accession>
<protein>
    <submittedName>
        <fullName evidence="2">DJ-1/PfpI family protein</fullName>
    </submittedName>
</protein>
<dbReference type="AlphaFoldDB" id="A0A1H2D9L2"/>
<proteinExistence type="predicted"/>
<evidence type="ECO:0000313" key="3">
    <source>
        <dbReference type="Proteomes" id="UP000198688"/>
    </source>
</evidence>
<sequence>MAEFYRTGAFLLLVAAGRGAKDEGMTDTRPYRITVLLFDGVEELDFTGPWETLRIWQTVATRPVSVRTASLDGAPVRCALGLTVTPDGGIDDEPRPDLVVHPGGAGIDTLHTDQAHLARMRALAEHGTVMTSVCNGAMVYAAAGLLDGRAATSHWLVLDELAGQHPKVEVVRDRRWVDAGPVVTSAGITAGIDMALHLIDRLENTDTARAVAGMLEHPWDPRVDLVAATSPENRQHTLTSIVPLMQAARGTA</sequence>
<name>A0A1H2D9L2_9ACTN</name>
<reference evidence="2 3" key="1">
    <citation type="submission" date="2016-10" db="EMBL/GenBank/DDBJ databases">
        <authorList>
            <person name="de Groot N.N."/>
        </authorList>
    </citation>
    <scope>NUCLEOTIDE SEQUENCE [LARGE SCALE GENOMIC DNA]</scope>
    <source>
        <strain evidence="2 3">DSM 43941</strain>
    </source>
</reference>
<dbReference type="Pfam" id="PF01965">
    <property type="entry name" value="DJ-1_PfpI"/>
    <property type="match status" value="1"/>
</dbReference>
<organism evidence="2 3">
    <name type="scientific">Actinoplanes derwentensis</name>
    <dbReference type="NCBI Taxonomy" id="113562"/>
    <lineage>
        <taxon>Bacteria</taxon>
        <taxon>Bacillati</taxon>
        <taxon>Actinomycetota</taxon>
        <taxon>Actinomycetes</taxon>
        <taxon>Micromonosporales</taxon>
        <taxon>Micromonosporaceae</taxon>
        <taxon>Actinoplanes</taxon>
    </lineage>
</organism>
<dbReference type="EMBL" id="LT629758">
    <property type="protein sequence ID" value="SDT78936.1"/>
    <property type="molecule type" value="Genomic_DNA"/>
</dbReference>
<gene>
    <name evidence="2" type="ORF">SAMN04489716_8577</name>
</gene>
<dbReference type="STRING" id="113562.SAMN04489716_8577"/>
<dbReference type="SUPFAM" id="SSF52317">
    <property type="entry name" value="Class I glutamine amidotransferase-like"/>
    <property type="match status" value="1"/>
</dbReference>
<dbReference type="PANTHER" id="PTHR43130:SF3">
    <property type="entry name" value="HTH-TYPE TRANSCRIPTIONAL REGULATOR RV1931C"/>
    <property type="match status" value="1"/>
</dbReference>
<evidence type="ECO:0000259" key="1">
    <source>
        <dbReference type="Pfam" id="PF01965"/>
    </source>
</evidence>
<dbReference type="CDD" id="cd03139">
    <property type="entry name" value="GATase1_PfpI_2"/>
    <property type="match status" value="1"/>
</dbReference>
<dbReference type="InterPro" id="IPR029062">
    <property type="entry name" value="Class_I_gatase-like"/>
</dbReference>
<dbReference type="InterPro" id="IPR002818">
    <property type="entry name" value="DJ-1/PfpI"/>
</dbReference>